<dbReference type="STRING" id="36849.OXPF_28020"/>
<protein>
    <submittedName>
        <fullName evidence="2">Uncharacterized protein</fullName>
    </submittedName>
</protein>
<dbReference type="AlphaFoldDB" id="A0A0P9ADT3"/>
<keyword evidence="1" id="KW-0732">Signal</keyword>
<dbReference type="RefSeq" id="WP_054875811.1">
    <property type="nucleotide sequence ID" value="NZ_LKET01000039.1"/>
</dbReference>
<organism evidence="2 3">
    <name type="scientific">Oxobacter pfennigii</name>
    <dbReference type="NCBI Taxonomy" id="36849"/>
    <lineage>
        <taxon>Bacteria</taxon>
        <taxon>Bacillati</taxon>
        <taxon>Bacillota</taxon>
        <taxon>Clostridia</taxon>
        <taxon>Eubacteriales</taxon>
        <taxon>Clostridiaceae</taxon>
        <taxon>Oxobacter</taxon>
    </lineage>
</organism>
<comment type="caution">
    <text evidence="2">The sequence shown here is derived from an EMBL/GenBank/DDBJ whole genome shotgun (WGS) entry which is preliminary data.</text>
</comment>
<gene>
    <name evidence="2" type="ORF">OXPF_28020</name>
</gene>
<feature type="signal peptide" evidence="1">
    <location>
        <begin position="1"/>
        <end position="24"/>
    </location>
</feature>
<feature type="chain" id="PRO_5006155149" evidence="1">
    <location>
        <begin position="25"/>
        <end position="218"/>
    </location>
</feature>
<evidence type="ECO:0000313" key="2">
    <source>
        <dbReference type="EMBL" id="KPU43361.1"/>
    </source>
</evidence>
<proteinExistence type="predicted"/>
<accession>A0A0P9ADT3</accession>
<keyword evidence="3" id="KW-1185">Reference proteome</keyword>
<dbReference type="EMBL" id="LKET01000039">
    <property type="protein sequence ID" value="KPU43361.1"/>
    <property type="molecule type" value="Genomic_DNA"/>
</dbReference>
<reference evidence="2 3" key="1">
    <citation type="submission" date="2015-09" db="EMBL/GenBank/DDBJ databases">
        <title>Genome sequence of Oxobacter pfennigii DSM 3222.</title>
        <authorList>
            <person name="Poehlein A."/>
            <person name="Bengelsdorf F.R."/>
            <person name="Schiel-Bengelsdorf B."/>
            <person name="Duerre P."/>
            <person name="Daniel R."/>
        </authorList>
    </citation>
    <scope>NUCLEOTIDE SEQUENCE [LARGE SCALE GENOMIC DNA]</scope>
    <source>
        <strain evidence="2 3">DSM 3222</strain>
    </source>
</reference>
<name>A0A0P9ADT3_9CLOT</name>
<evidence type="ECO:0000256" key="1">
    <source>
        <dbReference type="SAM" id="SignalP"/>
    </source>
</evidence>
<dbReference type="Proteomes" id="UP000050326">
    <property type="component" value="Unassembled WGS sequence"/>
</dbReference>
<dbReference type="OrthoDB" id="411361at2"/>
<evidence type="ECO:0000313" key="3">
    <source>
        <dbReference type="Proteomes" id="UP000050326"/>
    </source>
</evidence>
<sequence>MKRVFKSLIAAIFIMLVMSSTAFAQVNLDIKVSGTEVTIDGSSDHPSGDVTIQIWSGDKRYYIDAATTDSSGDFHFKFNTKEGLDYQGKINVAGETKEFSFSTKAQEGAKVEAYRIDVKPITKGEVQAVGFAIKNISDGNQDVTFIVVLYEKNTMKMRDYSYVKKALSASEEEVFVAGFTIPPTGNYVVKAIICDNIESVNEGTLMNVLVDPVTIGVE</sequence>